<protein>
    <submittedName>
        <fullName evidence="8">MFS transporter</fullName>
    </submittedName>
</protein>
<sequence>MNGGLLAGRRRIATVFLAFAVAYFFSTLVRAITATLSPTLTAEFELESRDLGLLAGGYFLGFAFTQLPMGTWLDRHGPKRVIVGFLAIAVIGCLLFSAATNFPLLLAARVLTGVGVSACLMAPLTGYRRWLTPPMQLRSNSWMLMVGSFGLVGATLPVQWLMPLLGWRPLFWLLAAGIVVSMAVIAWAAPAWHGESAADPRNAADKGSEPAQGGYAAVWRDPFFRKLAPVGFFNYGGFVAMQTLWVVPWLTRVAGYTPQEAAGALFWISIALLATYWLWGVTNPRLAHRGVPATRLLSWGMPLAMLALALILVAGSAAGTVAWICFLCISTVVTLAQPAVALALPPALAGRALSAYNLVVFAGVFVVQWGIGLLIDLFARAGLDTVGSFRAALAVFLACCVMSYIYFLWAPPHNRRVVPRPA</sequence>
<feature type="transmembrane region" description="Helical" evidence="6">
    <location>
        <begin position="293"/>
        <end position="315"/>
    </location>
</feature>
<evidence type="ECO:0000256" key="6">
    <source>
        <dbReference type="SAM" id="Phobius"/>
    </source>
</evidence>
<evidence type="ECO:0000256" key="3">
    <source>
        <dbReference type="ARBA" id="ARBA00022692"/>
    </source>
</evidence>
<dbReference type="OrthoDB" id="5291895at2"/>
<feature type="transmembrane region" description="Helical" evidence="6">
    <location>
        <begin position="262"/>
        <end position="281"/>
    </location>
</feature>
<dbReference type="GO" id="GO:0022857">
    <property type="term" value="F:transmembrane transporter activity"/>
    <property type="evidence" value="ECO:0007669"/>
    <property type="project" value="InterPro"/>
</dbReference>
<dbReference type="Gene3D" id="1.20.1250.20">
    <property type="entry name" value="MFS general substrate transporter like domains"/>
    <property type="match status" value="1"/>
</dbReference>
<feature type="transmembrane region" description="Helical" evidence="6">
    <location>
        <begin position="170"/>
        <end position="192"/>
    </location>
</feature>
<feature type="transmembrane region" description="Helical" evidence="6">
    <location>
        <begin position="232"/>
        <end position="250"/>
    </location>
</feature>
<dbReference type="EMBL" id="CP046622">
    <property type="protein sequence ID" value="QGW85136.1"/>
    <property type="molecule type" value="Genomic_DNA"/>
</dbReference>
<evidence type="ECO:0000313" key="8">
    <source>
        <dbReference type="EMBL" id="QGW85136.1"/>
    </source>
</evidence>
<evidence type="ECO:0000313" key="9">
    <source>
        <dbReference type="Proteomes" id="UP000425817"/>
    </source>
</evidence>
<feature type="transmembrane region" description="Helical" evidence="6">
    <location>
        <begin position="12"/>
        <end position="32"/>
    </location>
</feature>
<dbReference type="InterPro" id="IPR050189">
    <property type="entry name" value="MFS_Efflux_Transporters"/>
</dbReference>
<feature type="transmembrane region" description="Helical" evidence="6">
    <location>
        <begin position="106"/>
        <end position="127"/>
    </location>
</feature>
<feature type="transmembrane region" description="Helical" evidence="6">
    <location>
        <begin position="139"/>
        <end position="158"/>
    </location>
</feature>
<name>A0A6I6HPZ1_VARPD</name>
<feature type="domain" description="Major facilitator superfamily (MFS) profile" evidence="7">
    <location>
        <begin position="15"/>
        <end position="415"/>
    </location>
</feature>
<dbReference type="RefSeq" id="WP_157616834.1">
    <property type="nucleotide sequence ID" value="NZ_CP046622.1"/>
</dbReference>
<feature type="transmembrane region" description="Helical" evidence="6">
    <location>
        <begin position="356"/>
        <end position="379"/>
    </location>
</feature>
<evidence type="ECO:0000256" key="1">
    <source>
        <dbReference type="ARBA" id="ARBA00004651"/>
    </source>
</evidence>
<dbReference type="PROSITE" id="PS50850">
    <property type="entry name" value="MFS"/>
    <property type="match status" value="1"/>
</dbReference>
<evidence type="ECO:0000256" key="4">
    <source>
        <dbReference type="ARBA" id="ARBA00022989"/>
    </source>
</evidence>
<dbReference type="GO" id="GO:0005886">
    <property type="term" value="C:plasma membrane"/>
    <property type="evidence" value="ECO:0007669"/>
    <property type="project" value="UniProtKB-SubCell"/>
</dbReference>
<dbReference type="InterPro" id="IPR020846">
    <property type="entry name" value="MFS_dom"/>
</dbReference>
<dbReference type="PANTHER" id="PTHR43124">
    <property type="entry name" value="PURINE EFFLUX PUMP PBUE"/>
    <property type="match status" value="1"/>
</dbReference>
<feature type="transmembrane region" description="Helical" evidence="6">
    <location>
        <begin position="52"/>
        <end position="69"/>
    </location>
</feature>
<feature type="transmembrane region" description="Helical" evidence="6">
    <location>
        <begin position="81"/>
        <end position="100"/>
    </location>
</feature>
<organism evidence="8 9">
    <name type="scientific">Variovorax paradoxus</name>
    <dbReference type="NCBI Taxonomy" id="34073"/>
    <lineage>
        <taxon>Bacteria</taxon>
        <taxon>Pseudomonadati</taxon>
        <taxon>Pseudomonadota</taxon>
        <taxon>Betaproteobacteria</taxon>
        <taxon>Burkholderiales</taxon>
        <taxon>Comamonadaceae</taxon>
        <taxon>Variovorax</taxon>
    </lineage>
</organism>
<gene>
    <name evidence="8" type="ORF">GOQ09_24050</name>
</gene>
<proteinExistence type="predicted"/>
<feature type="transmembrane region" description="Helical" evidence="6">
    <location>
        <begin position="391"/>
        <end position="410"/>
    </location>
</feature>
<keyword evidence="2" id="KW-1003">Cell membrane</keyword>
<accession>A0A6I6HPZ1</accession>
<keyword evidence="4 6" id="KW-1133">Transmembrane helix</keyword>
<reference evidence="8 9" key="1">
    <citation type="submission" date="2019-12" db="EMBL/GenBank/DDBJ databases">
        <title>Hybrid Genome Assemblies of two High G+C Isolates from Undergraduate Microbiology Courses.</title>
        <authorList>
            <person name="Ne Ville C.J."/>
            <person name="Enright D."/>
            <person name="Hernandez I."/>
            <person name="Dodsworth J."/>
            <person name="Orwin P.M."/>
        </authorList>
    </citation>
    <scope>NUCLEOTIDE SEQUENCE [LARGE SCALE GENOMIC DNA]</scope>
    <source>
        <strain evidence="8 9">CSUSB</strain>
    </source>
</reference>
<comment type="subcellular location">
    <subcellularLocation>
        <location evidence="1">Cell membrane</location>
        <topology evidence="1">Multi-pass membrane protein</topology>
    </subcellularLocation>
</comment>
<feature type="transmembrane region" description="Helical" evidence="6">
    <location>
        <begin position="321"/>
        <end position="344"/>
    </location>
</feature>
<dbReference type="PANTHER" id="PTHR43124:SF3">
    <property type="entry name" value="CHLORAMPHENICOL EFFLUX PUMP RV0191"/>
    <property type="match status" value="1"/>
</dbReference>
<evidence type="ECO:0000256" key="2">
    <source>
        <dbReference type="ARBA" id="ARBA00022475"/>
    </source>
</evidence>
<dbReference type="InterPro" id="IPR011701">
    <property type="entry name" value="MFS"/>
</dbReference>
<dbReference type="SUPFAM" id="SSF103473">
    <property type="entry name" value="MFS general substrate transporter"/>
    <property type="match status" value="1"/>
</dbReference>
<keyword evidence="3 6" id="KW-0812">Transmembrane</keyword>
<evidence type="ECO:0000259" key="7">
    <source>
        <dbReference type="PROSITE" id="PS50850"/>
    </source>
</evidence>
<dbReference type="AlphaFoldDB" id="A0A6I6HPZ1"/>
<dbReference type="Pfam" id="PF07690">
    <property type="entry name" value="MFS_1"/>
    <property type="match status" value="1"/>
</dbReference>
<dbReference type="Proteomes" id="UP000425817">
    <property type="component" value="Chromosome"/>
</dbReference>
<evidence type="ECO:0000256" key="5">
    <source>
        <dbReference type="ARBA" id="ARBA00023136"/>
    </source>
</evidence>
<dbReference type="InterPro" id="IPR036259">
    <property type="entry name" value="MFS_trans_sf"/>
</dbReference>
<keyword evidence="5 6" id="KW-0472">Membrane</keyword>